<dbReference type="Proteomes" id="UP001057402">
    <property type="component" value="Chromosome 2"/>
</dbReference>
<dbReference type="EMBL" id="CM042881">
    <property type="protein sequence ID" value="KAI4384257.1"/>
    <property type="molecule type" value="Genomic_DNA"/>
</dbReference>
<name>A0ACB9S0L7_9MYRT</name>
<gene>
    <name evidence="1" type="ORF">MLD38_002434</name>
</gene>
<evidence type="ECO:0000313" key="2">
    <source>
        <dbReference type="Proteomes" id="UP001057402"/>
    </source>
</evidence>
<sequence length="249" mass="27996">MSNFSSSNNVRSDHNPTSCGSFSDDTNKRVRLFGFELIKPASNNNNKDSEAERDESVNSSNTTSSILSTRERVRVRLVDQRLSPSDDEKKLKCLYCFKAFANSQALGGHQNAHRKERMKRKRLQLQAQKVILHQYLVQPLNDNPGFGINFCGHSFATPSWLPDAPHYPEQLMLYGDEPHISFSPTMPENTISFRREYSRADDDGTSRERAATVADVAEPFAFPGSKPMSRKSLDLQLGLNLKSNIPNSA</sequence>
<comment type="caution">
    <text evidence="1">The sequence shown here is derived from an EMBL/GenBank/DDBJ whole genome shotgun (WGS) entry which is preliminary data.</text>
</comment>
<organism evidence="1 2">
    <name type="scientific">Melastoma candidum</name>
    <dbReference type="NCBI Taxonomy" id="119954"/>
    <lineage>
        <taxon>Eukaryota</taxon>
        <taxon>Viridiplantae</taxon>
        <taxon>Streptophyta</taxon>
        <taxon>Embryophyta</taxon>
        <taxon>Tracheophyta</taxon>
        <taxon>Spermatophyta</taxon>
        <taxon>Magnoliopsida</taxon>
        <taxon>eudicotyledons</taxon>
        <taxon>Gunneridae</taxon>
        <taxon>Pentapetalae</taxon>
        <taxon>rosids</taxon>
        <taxon>malvids</taxon>
        <taxon>Myrtales</taxon>
        <taxon>Melastomataceae</taxon>
        <taxon>Melastomatoideae</taxon>
        <taxon>Melastomateae</taxon>
        <taxon>Melastoma</taxon>
    </lineage>
</organism>
<keyword evidence="2" id="KW-1185">Reference proteome</keyword>
<protein>
    <submittedName>
        <fullName evidence="1">Uncharacterized protein</fullName>
    </submittedName>
</protein>
<proteinExistence type="predicted"/>
<evidence type="ECO:0000313" key="1">
    <source>
        <dbReference type="EMBL" id="KAI4384257.1"/>
    </source>
</evidence>
<accession>A0ACB9S0L7</accession>
<reference evidence="2" key="1">
    <citation type="journal article" date="2023" name="Front. Plant Sci.">
        <title>Chromosomal-level genome assembly of Melastoma candidum provides insights into trichome evolution.</title>
        <authorList>
            <person name="Zhong Y."/>
            <person name="Wu W."/>
            <person name="Sun C."/>
            <person name="Zou P."/>
            <person name="Liu Y."/>
            <person name="Dai S."/>
            <person name="Zhou R."/>
        </authorList>
    </citation>
    <scope>NUCLEOTIDE SEQUENCE [LARGE SCALE GENOMIC DNA]</scope>
</reference>